<proteinExistence type="predicted"/>
<reference evidence="2" key="1">
    <citation type="journal article" date="2020" name="Fungal Divers.">
        <title>Resolving the Mortierellaceae phylogeny through synthesis of multi-gene phylogenetics and phylogenomics.</title>
        <authorList>
            <person name="Vandepol N."/>
            <person name="Liber J."/>
            <person name="Desiro A."/>
            <person name="Na H."/>
            <person name="Kennedy M."/>
            <person name="Barry K."/>
            <person name="Grigoriev I.V."/>
            <person name="Miller A.N."/>
            <person name="O'Donnell K."/>
            <person name="Stajich J.E."/>
            <person name="Bonito G."/>
        </authorList>
    </citation>
    <scope>NUCLEOTIDE SEQUENCE</scope>
    <source>
        <strain evidence="2">REB-010B</strain>
    </source>
</reference>
<dbReference type="EMBL" id="JAAAIP010000707">
    <property type="protein sequence ID" value="KAG0313487.1"/>
    <property type="molecule type" value="Genomic_DNA"/>
</dbReference>
<organism evidence="2 3">
    <name type="scientific">Dissophora globulifera</name>
    <dbReference type="NCBI Taxonomy" id="979702"/>
    <lineage>
        <taxon>Eukaryota</taxon>
        <taxon>Fungi</taxon>
        <taxon>Fungi incertae sedis</taxon>
        <taxon>Mucoromycota</taxon>
        <taxon>Mortierellomycotina</taxon>
        <taxon>Mortierellomycetes</taxon>
        <taxon>Mortierellales</taxon>
        <taxon>Mortierellaceae</taxon>
        <taxon>Dissophora</taxon>
    </lineage>
</organism>
<feature type="compositionally biased region" description="Low complexity" evidence="1">
    <location>
        <begin position="2051"/>
        <end position="2065"/>
    </location>
</feature>
<gene>
    <name evidence="2" type="ORF">BGZ99_008849</name>
</gene>
<dbReference type="Proteomes" id="UP000738325">
    <property type="component" value="Unassembled WGS sequence"/>
</dbReference>
<dbReference type="OrthoDB" id="17798at2759"/>
<comment type="caution">
    <text evidence="2">The sequence shown here is derived from an EMBL/GenBank/DDBJ whole genome shotgun (WGS) entry which is preliminary data.</text>
</comment>
<feature type="region of interest" description="Disordered" evidence="1">
    <location>
        <begin position="2046"/>
        <end position="2065"/>
    </location>
</feature>
<protein>
    <submittedName>
        <fullName evidence="2">Uncharacterized protein</fullName>
    </submittedName>
</protein>
<evidence type="ECO:0000313" key="3">
    <source>
        <dbReference type="Proteomes" id="UP000738325"/>
    </source>
</evidence>
<sequence length="2326" mass="263496">MSVTIDMSSASAAQRVLEEYAFHPPSRQAVVDQCIPGTREHSIYRLRLLLQELQDPAIPITVEKIDEAMSLLPLLAYSVKPELLLKELAFNPNTVTQLNNTAVVPVPASDQDPPQQGVQDLCDSLPTALDETLIQSKVVLDGLMDSLIKAIHPEKVLPAAWPYLLGHPKIDELLRKLKPSELQPLLKSWGFFIPSKSYVFADDNSDNIDDNDYQHVARLGHQSRGWMDDGRLVGFILRLHQIFKLDFSESVFSHQSQYLTSAQLETIKVLLPYVMADEGFVGLLEKRIVPHAYIDIEQSAKGVSAAVNEMQRAHMIHDEWLTRMLAFVDSLSSNFNKHKLAVYLMSLEFDMARGIMDKAKFMRYIGIPRNHDNYNADTLKQAHYDKIHIVTFGADSALTYWSSRVRPATRERDGKIVEEFLTHFLRLEKSTTDYEIYFDLVKFLQPMLARTMLTSGEDVTKWSAMLPSSGDLHRLAVETIIRFAHHNQETFLPSDPVVFKLKVKNVKRVLVRVFEVKTLEYLKHHSGPIGRELNLDGLTPNWEHNLTLDHPPLEIHDLDINLPELAGRRGAFVMDVISNGENSTVYFTKCTKVAHCALLQGYFDYLERQSVAGHVLTIIDENRQKISEDVSVWFSGHYYEPNDDGDINIPYRNPSNTSDNNIFVIHGGFTSKRPFTHHAESYSMDLLHFVDHESLVAGTVAKILLKPVVTIDRIDVTCPVELLEQVSLEVHTYDINGTETTSSTQDFKVYDADWSEYNFPVPENFSRVDIILSAKIKVLTTGNYKQLSAIKKTTVKSNDANLVTTIEVKDRRQAVQIDVEILTVLRKTESGTRGYEILVIGKNENPLSIYLRSNAEGIIRLGDLQDVTGVICYTTKSTWSLLTQDQHKYPDYINGFAGEPIRVPFSRRDSLSLLALSLFRRSPDAGVDRCYIEDMTDNIKLTDGLLTIDNLEPGYYTLRLGEDHTIELNIASSIKFSSTVVKQAPIKGFEEFSIHSNPMLEIPSSSKYPLFLTTSLYESLTEDSRLSIRVHNWTSMTRICVVATKFQPYKTLTLGDEYQYILNRRTQTKHWAGNLLSKPSVLLSPWSIGDTAISSQYMEASSNANAQTTSNTFGSTENYYGGKDLDRGGAKRHSTTLPPGAAPLLTFLAHPSVVLLNLIPDPTTGEIIVPYTEFKEGNFVQILVTDGSQAAQTSFAISSLARNEFSRRDLRFKSALDHEKHYIGERTGVNLDPKLDAGAADSAGAAGEPYSITLPSNGSSPSSVRVIHSVSQVYDLMMTLLESQTHRNTLRNFRFIVDWHRFSTATKNEEFSKWNCHELNLFLYKKDKPYFDAVVAPFLKNKLVKSFMDDFLIEESLEKYTTLREFQLLTCMEKCLLARRVPQLRPSVALWIKSRVRNTRIESDVKLFKTVMKSGAVEKVAVAPLSSSRKEDRTSMFKDFEAKVDDDHGFEMIERQFSASNTIYPPSSLMMRLQQTPQQQQQQPMPQVHKSPALNSMGIKPLSVPPQQLRLQQQQLQDHPRINSIEARQRTQQQLQQLQQFKPVDLTKEMAETYYWGRQDAAVDSGNMDVNAFWLDFVEWNETKGGSFLTQEINEPPVVGSVIVTQKYYEQRSKYEYNTKLMTNVRKYLWPGTELRPLVTYGAHIVLINATPNPMRVHLEIQLPQGTMPLYKPFESVQVVQLHAHCTFQCEYEFYFPEEGDYPHYPAHLLNHEDIIAYAPPSVLKVRAFEPAFKPDRLKNTVDTTTWNYVLSRGSHNDVLKKLAIDSLEGLQVELLIPRLYRDRELFEKVTDILRNRYEYIDRIWSVSLVLSGEAGREQRMRLVGEYVANHDIAQKVGNWFTSPLLTRRPKSRYENKSKAFHYLEYFPLINARVHKANKNATILNDRFKDQYQKFLTLLAQKPRHDVDDLLVLIIYLIAQDRILEAKEQLSHLSTLVAQGHLEDDDRKGTSNNFQQIQYDYLRAYLSLCVEVQANDDSPELDLEGVRAIVNKYQNYPVQRWNKLFKDMKTYVDEIAQVQGRSGLDSSDVIDGDMVVVTGIQSTATGQNEYSTTSNSSNSSNKTKTSLAHTKAVPATVEFKIGSDSQIEIRHRGVQDITVEYYAIDAETMFSASPLTFSDHGESEANVAATPPHQRPQLSFSSASSTSYRLVKPNGVDHHFVSADMTDGLMRVPVLERYLNTNAMVSVTTVPPSAVQMWKAYYSQTVSVQCQELTGTIRVVTKAASSSSPADTDTTAPSTVAVADTMMSQPIRGGYVKVYARMRGGLKDIVFWKDGYTDLVGRFDYAKVSTRNPGRSGGLTDIERFVVFVDSGKEGCVVKTLPVPPV</sequence>
<evidence type="ECO:0000313" key="2">
    <source>
        <dbReference type="EMBL" id="KAG0313487.1"/>
    </source>
</evidence>
<accession>A0A9P6R8N0</accession>
<keyword evidence="3" id="KW-1185">Reference proteome</keyword>
<evidence type="ECO:0000256" key="1">
    <source>
        <dbReference type="SAM" id="MobiDB-lite"/>
    </source>
</evidence>
<feature type="region of interest" description="Disordered" evidence="1">
    <location>
        <begin position="2121"/>
        <end position="2141"/>
    </location>
</feature>
<name>A0A9P6R8N0_9FUNG</name>